<dbReference type="Proteomes" id="UP000053455">
    <property type="component" value="Unassembled WGS sequence"/>
</dbReference>
<comment type="caution">
    <text evidence="1">The sequence shown here is derived from an EMBL/GenBank/DDBJ whole genome shotgun (WGS) entry which is preliminary data.</text>
</comment>
<organism evidence="1 2">
    <name type="scientific">Aurantiacibacter marinus</name>
    <dbReference type="NCBI Taxonomy" id="874156"/>
    <lineage>
        <taxon>Bacteria</taxon>
        <taxon>Pseudomonadati</taxon>
        <taxon>Pseudomonadota</taxon>
        <taxon>Alphaproteobacteria</taxon>
        <taxon>Sphingomonadales</taxon>
        <taxon>Erythrobacteraceae</taxon>
        <taxon>Aurantiacibacter</taxon>
    </lineage>
</organism>
<proteinExistence type="predicted"/>
<keyword evidence="2" id="KW-1185">Reference proteome</keyword>
<dbReference type="EMBL" id="LBHU01000002">
    <property type="protein sequence ID" value="KLI63589.1"/>
    <property type="molecule type" value="Genomic_DNA"/>
</dbReference>
<gene>
    <name evidence="1" type="ORF">AAV99_07465</name>
</gene>
<accession>A0A0H0XMK9</accession>
<evidence type="ECO:0000313" key="1">
    <source>
        <dbReference type="EMBL" id="KLI63589.1"/>
    </source>
</evidence>
<dbReference type="PATRIC" id="fig|874156.12.peg.1536"/>
<evidence type="ECO:0000313" key="2">
    <source>
        <dbReference type="Proteomes" id="UP000053455"/>
    </source>
</evidence>
<name>A0A0H0XMK9_9SPHN</name>
<dbReference type="AlphaFoldDB" id="A0A0H0XMK9"/>
<reference evidence="1 2" key="1">
    <citation type="submission" date="2015-04" db="EMBL/GenBank/DDBJ databases">
        <title>The draft genome sequence of Erythrobacter marinus HWDM-33.</title>
        <authorList>
            <person name="Zhuang L."/>
            <person name="Liu Y."/>
            <person name="Shao Z."/>
        </authorList>
    </citation>
    <scope>NUCLEOTIDE SEQUENCE [LARGE SCALE GENOMIC DNA]</scope>
    <source>
        <strain evidence="1 2">HWDM-33</strain>
    </source>
</reference>
<protein>
    <submittedName>
        <fullName evidence="1">Uncharacterized protein</fullName>
    </submittedName>
</protein>
<sequence length="70" mass="7631">MSPGARADAGADFPIGDIASDLSHSFHLSETDLVLWYLERPLPHLSAFSSSIPDFSSGLYRCRNFTVSTV</sequence>